<dbReference type="AlphaFoldDB" id="A0A6A2Y512"/>
<dbReference type="InterPro" id="IPR036628">
    <property type="entry name" value="Clp_N_dom_sf"/>
</dbReference>
<sequence>MGFGYQTPILRIRSDSICLDNKAVRFGQYFRSPRITISSRPASGSGCVAKEAKFEGFTEKAIEATMLAREESRQLGHDRIWGDHLIDIMLKMRELRCPMIAEPGSLQRDSVRFGGSAERHLPRRKTNWERLSAGLRFMNVNRQLPQTRVDASVI</sequence>
<comment type="caution">
    <text evidence="1">The sequence shown here is derived from an EMBL/GenBank/DDBJ whole genome shotgun (WGS) entry which is preliminary data.</text>
</comment>
<reference evidence="1" key="1">
    <citation type="submission" date="2019-09" db="EMBL/GenBank/DDBJ databases">
        <title>Draft genome information of white flower Hibiscus syriacus.</title>
        <authorList>
            <person name="Kim Y.-M."/>
        </authorList>
    </citation>
    <scope>NUCLEOTIDE SEQUENCE [LARGE SCALE GENOMIC DNA]</scope>
    <source>
        <strain evidence="1">YM2019G1</strain>
    </source>
</reference>
<keyword evidence="2" id="KW-1185">Reference proteome</keyword>
<protein>
    <submittedName>
        <fullName evidence="1">Uncharacterized protein</fullName>
    </submittedName>
</protein>
<dbReference type="Gene3D" id="1.10.1780.10">
    <property type="entry name" value="Clp, N-terminal domain"/>
    <property type="match status" value="1"/>
</dbReference>
<accession>A0A6A2Y512</accession>
<gene>
    <name evidence="1" type="ORF">F3Y22_tig00111634pilonHSYRG00055</name>
</gene>
<dbReference type="EMBL" id="VEPZ02001389">
    <property type="protein sequence ID" value="KAE8676055.1"/>
    <property type="molecule type" value="Genomic_DNA"/>
</dbReference>
<organism evidence="1 2">
    <name type="scientific">Hibiscus syriacus</name>
    <name type="common">Rose of Sharon</name>
    <dbReference type="NCBI Taxonomy" id="106335"/>
    <lineage>
        <taxon>Eukaryota</taxon>
        <taxon>Viridiplantae</taxon>
        <taxon>Streptophyta</taxon>
        <taxon>Embryophyta</taxon>
        <taxon>Tracheophyta</taxon>
        <taxon>Spermatophyta</taxon>
        <taxon>Magnoliopsida</taxon>
        <taxon>eudicotyledons</taxon>
        <taxon>Gunneridae</taxon>
        <taxon>Pentapetalae</taxon>
        <taxon>rosids</taxon>
        <taxon>malvids</taxon>
        <taxon>Malvales</taxon>
        <taxon>Malvaceae</taxon>
        <taxon>Malvoideae</taxon>
        <taxon>Hibiscus</taxon>
    </lineage>
</organism>
<proteinExistence type="predicted"/>
<evidence type="ECO:0000313" key="2">
    <source>
        <dbReference type="Proteomes" id="UP000436088"/>
    </source>
</evidence>
<evidence type="ECO:0000313" key="1">
    <source>
        <dbReference type="EMBL" id="KAE8676055.1"/>
    </source>
</evidence>
<name>A0A6A2Y512_HIBSY</name>
<dbReference type="Proteomes" id="UP000436088">
    <property type="component" value="Unassembled WGS sequence"/>
</dbReference>